<accession>A0ACC1LBK3</accession>
<dbReference type="Proteomes" id="UP001140096">
    <property type="component" value="Unassembled WGS sequence"/>
</dbReference>
<reference evidence="1" key="1">
    <citation type="submission" date="2022-07" db="EMBL/GenBank/DDBJ databases">
        <title>Phylogenomic reconstructions and comparative analyses of Kickxellomycotina fungi.</title>
        <authorList>
            <person name="Reynolds N.K."/>
            <person name="Stajich J.E."/>
            <person name="Barry K."/>
            <person name="Grigoriev I.V."/>
            <person name="Crous P."/>
            <person name="Smith M.E."/>
        </authorList>
    </citation>
    <scope>NUCLEOTIDE SEQUENCE</scope>
    <source>
        <strain evidence="1">CBS 102833</strain>
    </source>
</reference>
<protein>
    <submittedName>
        <fullName evidence="1">Uncharacterized protein</fullName>
    </submittedName>
</protein>
<keyword evidence="2" id="KW-1185">Reference proteome</keyword>
<dbReference type="EMBL" id="JANBUP010001586">
    <property type="protein sequence ID" value="KAJ2804772.1"/>
    <property type="molecule type" value="Genomic_DNA"/>
</dbReference>
<organism evidence="1 2">
    <name type="scientific">Coemansia furcata</name>
    <dbReference type="NCBI Taxonomy" id="417177"/>
    <lineage>
        <taxon>Eukaryota</taxon>
        <taxon>Fungi</taxon>
        <taxon>Fungi incertae sedis</taxon>
        <taxon>Zoopagomycota</taxon>
        <taxon>Kickxellomycotina</taxon>
        <taxon>Kickxellomycetes</taxon>
        <taxon>Kickxellales</taxon>
        <taxon>Kickxellaceae</taxon>
        <taxon>Coemansia</taxon>
    </lineage>
</organism>
<comment type="caution">
    <text evidence="1">The sequence shown here is derived from an EMBL/GenBank/DDBJ whole genome shotgun (WGS) entry which is preliminary data.</text>
</comment>
<evidence type="ECO:0000313" key="2">
    <source>
        <dbReference type="Proteomes" id="UP001140096"/>
    </source>
</evidence>
<evidence type="ECO:0000313" key="1">
    <source>
        <dbReference type="EMBL" id="KAJ2804772.1"/>
    </source>
</evidence>
<sequence length="441" mass="48834">MKIGISLVFAALVSLSQGQDQVQGQTQAQPGRSSPATCTSMRVRRNAASLSNQEWQNIGNVVTRMAQDGWIGRFGASHDRLFSRVHGNTVFFPFHRRYILEYENIGRRYDPNFVVPYWDATQSARNPMADPLLSANALGTNGQDGTNCLTDGIQGNSQLTYPNQHCLRRKYDNNGSIKQWYTPEVISSYIQSDTSLAKFREDIEYSIHGAVHLGMGGDMDSGYAAQDFSFMAHHANLDRLWWDWQSTHGSYLMYDGTGSNGPAALSDAIPEDSSVPFNGATVESVMVLGYGNVCYTYDSSPSPPQSYPTAGGNAPANNPNPQQQPNQQQQSNSNGRGWPVLSGSSNMANRARENSGIQGALGSDAVSRFFPGLRGWRNRNGRRSYQENKASGCGEPLPYPSRLTPEWIKMHGFDPDRVEMFHKHACEIIETLNNSTYKSPY</sequence>
<gene>
    <name evidence="1" type="ORF">H4S07_004159</name>
</gene>
<name>A0ACC1LBK3_9FUNG</name>
<proteinExistence type="predicted"/>